<feature type="DNA-binding region" description="Homeobox" evidence="2">
    <location>
        <begin position="78"/>
        <end position="135"/>
    </location>
</feature>
<dbReference type="InParanoid" id="A0A803K7U5"/>
<accession>A0A803K7U5</accession>
<name>A0A803K7U5_XENTR</name>
<evidence type="ECO:0000256" key="2">
    <source>
        <dbReference type="PROSITE-ProRule" id="PRU00108"/>
    </source>
</evidence>
<feature type="domain" description="Homeobox" evidence="5">
    <location>
        <begin position="76"/>
        <end position="134"/>
    </location>
</feature>
<dbReference type="PANTHER" id="PTHR24334">
    <property type="entry name" value="HOMEOBOX PROTEIN GBX"/>
    <property type="match status" value="1"/>
</dbReference>
<reference evidence="6" key="1">
    <citation type="journal article" date="2010" name="Science">
        <title>The genome of the Western clawed frog Xenopus tropicalis.</title>
        <authorList>
            <person name="Hellsten U."/>
            <person name="Harland R.M."/>
            <person name="Gilchrist M.J."/>
            <person name="Hendrix D."/>
            <person name="Jurka J."/>
            <person name="Kapitonov V."/>
            <person name="Ovcharenko I."/>
            <person name="Putnam N.H."/>
            <person name="Shu S."/>
            <person name="Taher L."/>
            <person name="Blitz I.L."/>
            <person name="Blumberg B."/>
            <person name="Dichmann D.S."/>
            <person name="Dubchak I."/>
            <person name="Amaya E."/>
            <person name="Detter J.C."/>
            <person name="Fletcher R."/>
            <person name="Gerhard D.S."/>
            <person name="Goodstein D."/>
            <person name="Graves T."/>
            <person name="Grigoriev I.V."/>
            <person name="Grimwood J."/>
            <person name="Kawashima T."/>
            <person name="Lindquist E."/>
            <person name="Lucas S.M."/>
            <person name="Mead P.E."/>
            <person name="Mitros T."/>
            <person name="Ogino H."/>
            <person name="Ohta Y."/>
            <person name="Poliakov A.V."/>
            <person name="Pollet N."/>
            <person name="Robert J."/>
            <person name="Salamov A."/>
            <person name="Sater A.K."/>
            <person name="Schmutz J."/>
            <person name="Terry A."/>
            <person name="Vize P.D."/>
            <person name="Warren W.C."/>
            <person name="Wells D."/>
            <person name="Wills A."/>
            <person name="Wilson R.K."/>
            <person name="Zimmerman L.B."/>
            <person name="Zorn A.M."/>
            <person name="Grainger R."/>
            <person name="Grammer T."/>
            <person name="Khokha M.K."/>
            <person name="Richardson P.M."/>
            <person name="Rokhsar D.S."/>
        </authorList>
    </citation>
    <scope>NUCLEOTIDE SEQUENCE [LARGE SCALE GENOMIC DNA]</scope>
    <source>
        <strain evidence="6">Nigerian</strain>
    </source>
</reference>
<sequence length="159" mass="18011">MSWWCGKTDSSAEFIQGAALTTSTSFPPHVLVTEHPPWEARETWRGFYDAAGRRPGQETREERGQCFSGGEQLTTGRGRRRRTAFTQRAALELEKEFLPESTSLREVQIATLLKLQRGAIQIWFRTRGGKWKVMKVETSAVGRGAHPEPKIVVRIPVLM</sequence>
<keyword evidence="2 3" id="KW-0238">DNA-binding</keyword>
<evidence type="ECO:0000256" key="3">
    <source>
        <dbReference type="RuleBase" id="RU000682"/>
    </source>
</evidence>
<dbReference type="Gene3D" id="1.10.10.60">
    <property type="entry name" value="Homeodomain-like"/>
    <property type="match status" value="1"/>
</dbReference>
<dbReference type="GO" id="GO:0005634">
    <property type="term" value="C:nucleus"/>
    <property type="evidence" value="ECO:0007669"/>
    <property type="project" value="UniProtKB-SubCell"/>
</dbReference>
<dbReference type="PANTHER" id="PTHR24334:SF0">
    <property type="entry name" value="HOMEOBOX PROTEIN UNPLUGGED"/>
    <property type="match status" value="1"/>
</dbReference>
<feature type="compositionally biased region" description="Basic and acidic residues" evidence="4">
    <location>
        <begin position="54"/>
        <end position="64"/>
    </location>
</feature>
<dbReference type="Pfam" id="PF00046">
    <property type="entry name" value="Homeodomain"/>
    <property type="match status" value="1"/>
</dbReference>
<feature type="region of interest" description="Disordered" evidence="4">
    <location>
        <begin position="54"/>
        <end position="78"/>
    </location>
</feature>
<evidence type="ECO:0000259" key="5">
    <source>
        <dbReference type="PROSITE" id="PS50071"/>
    </source>
</evidence>
<keyword evidence="2 3" id="KW-0371">Homeobox</keyword>
<evidence type="ECO:0000256" key="4">
    <source>
        <dbReference type="SAM" id="MobiDB-lite"/>
    </source>
</evidence>
<reference evidence="6" key="2">
    <citation type="submission" date="2021-03" db="UniProtKB">
        <authorList>
            <consortium name="Ensembl"/>
        </authorList>
    </citation>
    <scope>IDENTIFICATION</scope>
</reference>
<proteinExistence type="predicted"/>
<dbReference type="SUPFAM" id="SSF46689">
    <property type="entry name" value="Homeodomain-like"/>
    <property type="match status" value="1"/>
</dbReference>
<dbReference type="InterPro" id="IPR001356">
    <property type="entry name" value="HD"/>
</dbReference>
<dbReference type="GO" id="GO:0003677">
    <property type="term" value="F:DNA binding"/>
    <property type="evidence" value="ECO:0007669"/>
    <property type="project" value="UniProtKB-UniRule"/>
</dbReference>
<protein>
    <recommendedName>
        <fullName evidence="5">Homeobox domain-containing protein</fullName>
    </recommendedName>
</protein>
<dbReference type="InterPro" id="IPR042982">
    <property type="entry name" value="GBX-1/2"/>
</dbReference>
<keyword evidence="2 3" id="KW-0539">Nucleus</keyword>
<organism evidence="6">
    <name type="scientific">Xenopus tropicalis</name>
    <name type="common">Western clawed frog</name>
    <name type="synonym">Silurana tropicalis</name>
    <dbReference type="NCBI Taxonomy" id="8364"/>
    <lineage>
        <taxon>Eukaryota</taxon>
        <taxon>Metazoa</taxon>
        <taxon>Chordata</taxon>
        <taxon>Craniata</taxon>
        <taxon>Vertebrata</taxon>
        <taxon>Euteleostomi</taxon>
        <taxon>Amphibia</taxon>
        <taxon>Batrachia</taxon>
        <taxon>Anura</taxon>
        <taxon>Pipoidea</taxon>
        <taxon>Pipidae</taxon>
        <taxon>Xenopodinae</taxon>
        <taxon>Xenopus</taxon>
        <taxon>Silurana</taxon>
    </lineage>
</organism>
<dbReference type="InterPro" id="IPR009057">
    <property type="entry name" value="Homeodomain-like_sf"/>
</dbReference>
<evidence type="ECO:0000256" key="1">
    <source>
        <dbReference type="ARBA" id="ARBA00004123"/>
    </source>
</evidence>
<dbReference type="Ensembl" id="ENSXETT00000120793">
    <property type="protein sequence ID" value="ENSXETP00000116441"/>
    <property type="gene ID" value="ENSXETG00000044671"/>
</dbReference>
<evidence type="ECO:0000313" key="6">
    <source>
        <dbReference type="Ensembl" id="ENSXETP00000116441"/>
    </source>
</evidence>
<comment type="subcellular location">
    <subcellularLocation>
        <location evidence="1 2 3">Nucleus</location>
    </subcellularLocation>
</comment>
<dbReference type="AlphaFoldDB" id="A0A803K7U5"/>
<dbReference type="PROSITE" id="PS50071">
    <property type="entry name" value="HOMEOBOX_2"/>
    <property type="match status" value="1"/>
</dbReference>
<dbReference type="SMART" id="SM00389">
    <property type="entry name" value="HOX"/>
    <property type="match status" value="1"/>
</dbReference>